<dbReference type="InterPro" id="IPR022906">
    <property type="entry name" value="UPF0127"/>
</dbReference>
<dbReference type="InterPro" id="IPR038695">
    <property type="entry name" value="Saro_0823-like_sf"/>
</dbReference>
<gene>
    <name evidence="3" type="ORF">TEU_08720</name>
</gene>
<dbReference type="Gene3D" id="2.60.120.1140">
    <property type="entry name" value="Protein of unknown function DUF192"/>
    <property type="match status" value="1"/>
</dbReference>
<reference evidence="3 4" key="1">
    <citation type="journal article" date="2015" name="Int. J. Syst. Evol. Microbiol.">
        <title>Thermococcus eurythermalis sp. nov., a conditional piezophilic hyperthermophilic archaeon with a wide temperature range isolated from an oil-immersed chimney in the Guaymas Basin.</title>
        <authorList>
            <person name="Zhao W."/>
            <person name="Zeng X."/>
            <person name="Xiao X."/>
        </authorList>
    </citation>
    <scope>NUCLEOTIDE SEQUENCE [LARGE SCALE GENOMIC DNA]</scope>
    <source>
        <strain evidence="3 4">A501</strain>
    </source>
</reference>
<comment type="similarity">
    <text evidence="1 2">Belongs to the UPF0127 family.</text>
</comment>
<dbReference type="RefSeq" id="WP_050003376.1">
    <property type="nucleotide sequence ID" value="NZ_CP008887.1"/>
</dbReference>
<dbReference type="Proteomes" id="UP000029980">
    <property type="component" value="Chromosome"/>
</dbReference>
<keyword evidence="4" id="KW-1185">Reference proteome</keyword>
<evidence type="ECO:0000256" key="1">
    <source>
        <dbReference type="ARBA" id="ARBA00010151"/>
    </source>
</evidence>
<dbReference type="GeneID" id="25153516"/>
<dbReference type="OrthoDB" id="64208at2157"/>
<dbReference type="AlphaFoldDB" id="A0A097QVA3"/>
<accession>A0A097QVA3</accession>
<organism evidence="3 4">
    <name type="scientific">Thermococcus eurythermalis</name>
    <dbReference type="NCBI Taxonomy" id="1505907"/>
    <lineage>
        <taxon>Archaea</taxon>
        <taxon>Methanobacteriati</taxon>
        <taxon>Methanobacteriota</taxon>
        <taxon>Thermococci</taxon>
        <taxon>Thermococcales</taxon>
        <taxon>Thermococcaceae</taxon>
        <taxon>Thermococcus</taxon>
    </lineage>
</organism>
<dbReference type="HAMAP" id="MF_00263">
    <property type="entry name" value="UPF0127"/>
    <property type="match status" value="1"/>
</dbReference>
<name>A0A097QVA3_9EURY</name>
<dbReference type="HOGENOM" id="CLU_097039_4_2_2"/>
<evidence type="ECO:0000313" key="4">
    <source>
        <dbReference type="Proteomes" id="UP000029980"/>
    </source>
</evidence>
<dbReference type="EMBL" id="CP008887">
    <property type="protein sequence ID" value="AIU70406.1"/>
    <property type="molecule type" value="Genomic_DNA"/>
</dbReference>
<protein>
    <recommendedName>
        <fullName evidence="2">UPF0127 protein TEU_08720</fullName>
    </recommendedName>
</protein>
<dbReference type="KEGG" id="teu:TEU_08720"/>
<dbReference type="InterPro" id="IPR003795">
    <property type="entry name" value="DUF192"/>
</dbReference>
<evidence type="ECO:0000313" key="3">
    <source>
        <dbReference type="EMBL" id="AIU70406.1"/>
    </source>
</evidence>
<proteinExistence type="inferred from homology"/>
<dbReference type="Pfam" id="PF02643">
    <property type="entry name" value="DUF192"/>
    <property type="match status" value="1"/>
</dbReference>
<dbReference type="STRING" id="1505907.TEU_08720"/>
<evidence type="ECO:0000256" key="2">
    <source>
        <dbReference type="HAMAP-Rule" id="MF_00263"/>
    </source>
</evidence>
<dbReference type="NCBIfam" id="NF002996">
    <property type="entry name" value="PRK03760.1"/>
    <property type="match status" value="1"/>
</dbReference>
<sequence>MIINETKGRVWQGHVEVADTFLKRFRGLMLVGNVNYALVFVLPVESRLNASIHMFFMLSDIDVVWLDSTKRVVDFRRARKWRVYAPKAPARYIIEGPVGLIKALDVEEGDLISWTPSEEKRGAIPVRLSLPDGISFEKGTNGVALVESVKEVKAEKP</sequence>